<keyword evidence="1 5" id="KW-0699">rRNA-binding</keyword>
<dbReference type="Proteomes" id="UP001057877">
    <property type="component" value="Chromosome"/>
</dbReference>
<dbReference type="PANTHER" id="PTHR33284:SF1">
    <property type="entry name" value="RIBOSOMAL PROTEIN L25_GLN-TRNA SYNTHETASE, ANTI-CODON-BINDING DOMAIN-CONTAINING PROTEIN"/>
    <property type="match status" value="1"/>
</dbReference>
<dbReference type="Pfam" id="PF01386">
    <property type="entry name" value="Ribosomal_L25p"/>
    <property type="match status" value="1"/>
</dbReference>
<evidence type="ECO:0000256" key="1">
    <source>
        <dbReference type="ARBA" id="ARBA00022730"/>
    </source>
</evidence>
<keyword evidence="2 5" id="KW-0694">RNA-binding</keyword>
<dbReference type="InterPro" id="IPR020056">
    <property type="entry name" value="Rbsml_bL25/Gln-tRNA_synth_N"/>
</dbReference>
<evidence type="ECO:0000313" key="9">
    <source>
        <dbReference type="EMBL" id="UVI30665.1"/>
    </source>
</evidence>
<keyword evidence="10" id="KW-1185">Reference proteome</keyword>
<evidence type="ECO:0000256" key="3">
    <source>
        <dbReference type="ARBA" id="ARBA00022980"/>
    </source>
</evidence>
<dbReference type="EMBL" id="CP091430">
    <property type="protein sequence ID" value="UVI30665.1"/>
    <property type="molecule type" value="Genomic_DNA"/>
</dbReference>
<dbReference type="InterPro" id="IPR001021">
    <property type="entry name" value="Ribosomal_bL25_long"/>
</dbReference>
<feature type="domain" description="Large ribosomal subunit protein bL25 L25" evidence="7">
    <location>
        <begin position="7"/>
        <end position="91"/>
    </location>
</feature>
<dbReference type="InterPro" id="IPR037121">
    <property type="entry name" value="Ribosomal_bL25_C"/>
</dbReference>
<evidence type="ECO:0000256" key="4">
    <source>
        <dbReference type="ARBA" id="ARBA00023274"/>
    </source>
</evidence>
<dbReference type="InterPro" id="IPR020930">
    <property type="entry name" value="Ribosomal_uL5_bac-type"/>
</dbReference>
<protein>
    <recommendedName>
        <fullName evidence="5">Large ribosomal subunit protein bL25</fullName>
    </recommendedName>
    <alternativeName>
        <fullName evidence="5">General stress protein CTC</fullName>
    </alternativeName>
</protein>
<keyword evidence="4 5" id="KW-0687">Ribonucleoprotein</keyword>
<dbReference type="Gene3D" id="2.40.240.10">
    <property type="entry name" value="Ribosomal Protein L25, Chain P"/>
    <property type="match status" value="1"/>
</dbReference>
<feature type="region of interest" description="Disordered" evidence="6">
    <location>
        <begin position="1"/>
        <end position="22"/>
    </location>
</feature>
<dbReference type="InterPro" id="IPR029751">
    <property type="entry name" value="Ribosomal_L25_dom"/>
</dbReference>
<dbReference type="InterPro" id="IPR020057">
    <property type="entry name" value="Ribosomal_bL25_b-dom"/>
</dbReference>
<feature type="domain" description="Large ribosomal subunit protein bL25 beta" evidence="8">
    <location>
        <begin position="100"/>
        <end position="181"/>
    </location>
</feature>
<proteinExistence type="inferred from homology"/>
<evidence type="ECO:0000256" key="2">
    <source>
        <dbReference type="ARBA" id="ARBA00022884"/>
    </source>
</evidence>
<keyword evidence="3 5" id="KW-0689">Ribosomal protein</keyword>
<dbReference type="NCBIfam" id="TIGR00731">
    <property type="entry name" value="bL25_bact_ctc"/>
    <property type="match status" value="1"/>
</dbReference>
<dbReference type="HAMAP" id="MF_01334">
    <property type="entry name" value="Ribosomal_bL25_CTC"/>
    <property type="match status" value="1"/>
</dbReference>
<comment type="similarity">
    <text evidence="5">Belongs to the bacterial ribosomal protein bL25 family. CTC subfamily.</text>
</comment>
<evidence type="ECO:0000256" key="6">
    <source>
        <dbReference type="SAM" id="MobiDB-lite"/>
    </source>
</evidence>
<evidence type="ECO:0000259" key="7">
    <source>
        <dbReference type="Pfam" id="PF01386"/>
    </source>
</evidence>
<gene>
    <name evidence="5" type="primary">rplY</name>
    <name evidence="5" type="synonym">ctc</name>
    <name evidence="9" type="ORF">L1F29_01945</name>
</gene>
<accession>A0ABY5SAW2</accession>
<comment type="subunit">
    <text evidence="5">Part of the 50S ribosomal subunit; part of the 5S rRNA/L5/L18/L25 subcomplex. Contacts the 5S rRNA. Binds to the 5S rRNA independently of L5 and L18.</text>
</comment>
<dbReference type="RefSeq" id="WP_258386730.1">
    <property type="nucleotide sequence ID" value="NZ_CP091430.1"/>
</dbReference>
<evidence type="ECO:0000256" key="5">
    <source>
        <dbReference type="HAMAP-Rule" id="MF_01334"/>
    </source>
</evidence>
<dbReference type="GO" id="GO:0005840">
    <property type="term" value="C:ribosome"/>
    <property type="evidence" value="ECO:0007669"/>
    <property type="project" value="UniProtKB-KW"/>
</dbReference>
<organism evidence="9 10">
    <name type="scientific">Paenibacillus spongiae</name>
    <dbReference type="NCBI Taxonomy" id="2909671"/>
    <lineage>
        <taxon>Bacteria</taxon>
        <taxon>Bacillati</taxon>
        <taxon>Bacillota</taxon>
        <taxon>Bacilli</taxon>
        <taxon>Bacillales</taxon>
        <taxon>Paenibacillaceae</taxon>
        <taxon>Paenibacillus</taxon>
    </lineage>
</organism>
<dbReference type="PANTHER" id="PTHR33284">
    <property type="entry name" value="RIBOSOMAL PROTEIN L25/GLN-TRNA SYNTHETASE, ANTI-CODON-BINDING DOMAIN-CONTAINING PROTEIN"/>
    <property type="match status" value="1"/>
</dbReference>
<comment type="function">
    <text evidence="5">This is one of the proteins that binds to the 5S RNA in the ribosome where it forms part of the central protuberance.</text>
</comment>
<dbReference type="Gene3D" id="2.170.120.20">
    <property type="entry name" value="Ribosomal protein L25, beta domain"/>
    <property type="match status" value="1"/>
</dbReference>
<dbReference type="CDD" id="cd00495">
    <property type="entry name" value="Ribosomal_L25_TL5_CTC"/>
    <property type="match status" value="1"/>
</dbReference>
<sequence>MTTYFQTEKRTHSNKSGLRNMRESGRLPGVVFGRNTENEMVHISAIEFHKWLKQGKSSMIDLQFDGGDTLTVLLEDLQRHPVTRDVLHVDFQRVQSNEIVRTKLAVKFTGTPTGTKQGGVVQIQCEFIEVEALPRDLPAVVEFDIGDMNIGDSVYVKNLALSPEVSVISGANESLVSVVKP</sequence>
<evidence type="ECO:0000259" key="8">
    <source>
        <dbReference type="Pfam" id="PF14693"/>
    </source>
</evidence>
<reference evidence="9" key="1">
    <citation type="submission" date="2022-01" db="EMBL/GenBank/DDBJ databases">
        <title>Paenibacillus spongiae sp. nov., isolated from marine sponge.</title>
        <authorList>
            <person name="Li Z."/>
            <person name="Zhang M."/>
        </authorList>
    </citation>
    <scope>NUCLEOTIDE SEQUENCE</scope>
    <source>
        <strain evidence="9">PHS-Z3</strain>
    </source>
</reference>
<name>A0ABY5SAW2_9BACL</name>
<evidence type="ECO:0000313" key="10">
    <source>
        <dbReference type="Proteomes" id="UP001057877"/>
    </source>
</evidence>
<dbReference type="Pfam" id="PF14693">
    <property type="entry name" value="Ribosomal_TL5_C"/>
    <property type="match status" value="1"/>
</dbReference>
<dbReference type="InterPro" id="IPR011035">
    <property type="entry name" value="Ribosomal_bL25/Gln-tRNA_synth"/>
</dbReference>
<dbReference type="SUPFAM" id="SSF50715">
    <property type="entry name" value="Ribosomal protein L25-like"/>
    <property type="match status" value="1"/>
</dbReference>